<keyword evidence="10 12" id="KW-1133">Transmembrane helix</keyword>
<evidence type="ECO:0000256" key="5">
    <source>
        <dbReference type="ARBA" id="ARBA00022448"/>
    </source>
</evidence>
<dbReference type="PROSITE" id="PS50928">
    <property type="entry name" value="ABC_TM1"/>
    <property type="match status" value="1"/>
</dbReference>
<feature type="transmembrane region" description="Helical" evidence="12">
    <location>
        <begin position="69"/>
        <end position="89"/>
    </location>
</feature>
<evidence type="ECO:0000256" key="6">
    <source>
        <dbReference type="ARBA" id="ARBA00022475"/>
    </source>
</evidence>
<feature type="transmembrane region" description="Helical" evidence="12">
    <location>
        <begin position="167"/>
        <end position="189"/>
    </location>
</feature>
<organism evidence="14 15">
    <name type="scientific">Bradyrhizobium vignae</name>
    <dbReference type="NCBI Taxonomy" id="1549949"/>
    <lineage>
        <taxon>Bacteria</taxon>
        <taxon>Pseudomonadati</taxon>
        <taxon>Pseudomonadota</taxon>
        <taxon>Alphaproteobacteria</taxon>
        <taxon>Hyphomicrobiales</taxon>
        <taxon>Nitrobacteraceae</taxon>
        <taxon>Bradyrhizobium</taxon>
    </lineage>
</organism>
<feature type="transmembrane region" description="Helical" evidence="12">
    <location>
        <begin position="37"/>
        <end position="57"/>
    </location>
</feature>
<comment type="subcellular location">
    <subcellularLocation>
        <location evidence="2">Cell inner membrane</location>
        <topology evidence="2">Multi-pass membrane protein</topology>
    </subcellularLocation>
</comment>
<keyword evidence="11 12" id="KW-0472">Membrane</keyword>
<evidence type="ECO:0000256" key="1">
    <source>
        <dbReference type="ARBA" id="ARBA00002949"/>
    </source>
</evidence>
<keyword evidence="7" id="KW-0500">Molybdenum</keyword>
<evidence type="ECO:0000256" key="9">
    <source>
        <dbReference type="ARBA" id="ARBA00022692"/>
    </source>
</evidence>
<comment type="function">
    <text evidence="1">Part of the binding-protein-dependent transport system for molybdenum; probably responsible for the translocation of the substrate across the membrane.</text>
</comment>
<dbReference type="KEGG" id="bvz:BRAD3257_7886"/>
<keyword evidence="5" id="KW-0813">Transport</keyword>
<feature type="domain" description="ABC transmembrane type-1" evidence="13">
    <location>
        <begin position="31"/>
        <end position="235"/>
    </location>
</feature>
<dbReference type="InterPro" id="IPR035906">
    <property type="entry name" value="MetI-like_sf"/>
</dbReference>
<evidence type="ECO:0000256" key="10">
    <source>
        <dbReference type="ARBA" id="ARBA00022989"/>
    </source>
</evidence>
<evidence type="ECO:0000256" key="8">
    <source>
        <dbReference type="ARBA" id="ARBA00022519"/>
    </source>
</evidence>
<reference evidence="14 15" key="1">
    <citation type="submission" date="2018-03" db="EMBL/GenBank/DDBJ databases">
        <authorList>
            <person name="Gully D."/>
        </authorList>
    </citation>
    <scope>NUCLEOTIDE SEQUENCE [LARGE SCALE GENOMIC DNA]</scope>
    <source>
        <strain evidence="14">ORS3257</strain>
    </source>
</reference>
<evidence type="ECO:0000256" key="7">
    <source>
        <dbReference type="ARBA" id="ARBA00022505"/>
    </source>
</evidence>
<dbReference type="FunFam" id="1.10.3720.10:FF:000054">
    <property type="entry name" value="Molybdenum transport system permease"/>
    <property type="match status" value="1"/>
</dbReference>
<evidence type="ECO:0000256" key="3">
    <source>
        <dbReference type="ARBA" id="ARBA00007069"/>
    </source>
</evidence>
<keyword evidence="9 12" id="KW-0812">Transmembrane</keyword>
<evidence type="ECO:0000259" key="13">
    <source>
        <dbReference type="PROSITE" id="PS50928"/>
    </source>
</evidence>
<dbReference type="GO" id="GO:0055085">
    <property type="term" value="P:transmembrane transport"/>
    <property type="evidence" value="ECO:0007669"/>
    <property type="project" value="InterPro"/>
</dbReference>
<comment type="similarity">
    <text evidence="3">Belongs to the binding-protein-dependent transport system permease family. CysTW subfamily.</text>
</comment>
<feature type="transmembrane region" description="Helical" evidence="12">
    <location>
        <begin position="215"/>
        <end position="236"/>
    </location>
</feature>
<evidence type="ECO:0000256" key="12">
    <source>
        <dbReference type="SAM" id="Phobius"/>
    </source>
</evidence>
<dbReference type="PANTHER" id="PTHR30183:SF8">
    <property type="entry name" value="MOLYBDENUM TRANSPORT SYSTEM PERMEASE"/>
    <property type="match status" value="1"/>
</dbReference>
<keyword evidence="8" id="KW-0997">Cell inner membrane</keyword>
<proteinExistence type="inferred from homology"/>
<evidence type="ECO:0000313" key="14">
    <source>
        <dbReference type="EMBL" id="SPP98505.1"/>
    </source>
</evidence>
<dbReference type="CDD" id="cd06261">
    <property type="entry name" value="TM_PBP2"/>
    <property type="match status" value="1"/>
</dbReference>
<evidence type="ECO:0000256" key="11">
    <source>
        <dbReference type="ARBA" id="ARBA00023136"/>
    </source>
</evidence>
<keyword evidence="6" id="KW-1003">Cell membrane</keyword>
<feature type="transmembrane region" description="Helical" evidence="12">
    <location>
        <begin position="109"/>
        <end position="128"/>
    </location>
</feature>
<gene>
    <name evidence="14" type="primary">modB</name>
    <name evidence="14" type="ORF">BRAD3257_7886</name>
</gene>
<dbReference type="Gene3D" id="1.10.3720.10">
    <property type="entry name" value="MetI-like"/>
    <property type="match status" value="1"/>
</dbReference>
<dbReference type="PANTHER" id="PTHR30183">
    <property type="entry name" value="MOLYBDENUM TRANSPORT SYSTEM PERMEASE PROTEIN MODB"/>
    <property type="match status" value="1"/>
</dbReference>
<dbReference type="EMBL" id="LS398110">
    <property type="protein sequence ID" value="SPP98505.1"/>
    <property type="molecule type" value="Genomic_DNA"/>
</dbReference>
<dbReference type="GO" id="GO:0005886">
    <property type="term" value="C:plasma membrane"/>
    <property type="evidence" value="ECO:0007669"/>
    <property type="project" value="UniProtKB-SubCell"/>
</dbReference>
<dbReference type="AlphaFoldDB" id="A0A2U3QAR1"/>
<protein>
    <recommendedName>
        <fullName evidence="4">Molybdenum transport system permease protein ModB</fullName>
    </recommendedName>
</protein>
<name>A0A2U3QAR1_9BRAD</name>
<evidence type="ECO:0000256" key="2">
    <source>
        <dbReference type="ARBA" id="ARBA00004429"/>
    </source>
</evidence>
<evidence type="ECO:0000256" key="4">
    <source>
        <dbReference type="ARBA" id="ARBA00018710"/>
    </source>
</evidence>
<dbReference type="InterPro" id="IPR000515">
    <property type="entry name" value="MetI-like"/>
</dbReference>
<dbReference type="Proteomes" id="UP000246085">
    <property type="component" value="Chromosome BRAD3257"/>
</dbReference>
<evidence type="ECO:0000313" key="15">
    <source>
        <dbReference type="Proteomes" id="UP000246085"/>
    </source>
</evidence>
<sequence>MQAITGPVSRPTFIFGLTHMDVFSAEIAQSVALTIELASVTTVILLVIGVPLAWWLARSKTLLSEAVTTMIALPLVLPPTALGFCLLVLLGPNGPGGVLASLWGERTLAFTFAGIVIGSVLSALPLVVQPIRNAFVAIGDHQMETTGRVSSLYALITIRGPLARLEFVKAAVVGFSHTIGTFGVVMMIGGNIPGRTKVLSAYVVDYVQASRWREASVLAGGMVMFAFAAIFTLSLIDRHCARRGTEPS</sequence>
<dbReference type="SUPFAM" id="SSF161098">
    <property type="entry name" value="MetI-like"/>
    <property type="match status" value="1"/>
</dbReference>
<accession>A0A2U3QAR1</accession>